<evidence type="ECO:0000256" key="1">
    <source>
        <dbReference type="SAM" id="MobiDB-lite"/>
    </source>
</evidence>
<feature type="compositionally biased region" description="Low complexity" evidence="1">
    <location>
        <begin position="366"/>
        <end position="379"/>
    </location>
</feature>
<name>A0A640KBC5_LEITA</name>
<gene>
    <name evidence="3" type="ORF">LtaPh_1312200</name>
</gene>
<evidence type="ECO:0000313" key="4">
    <source>
        <dbReference type="Proteomes" id="UP000419144"/>
    </source>
</evidence>
<dbReference type="AlphaFoldDB" id="A0A640KBC5"/>
<reference evidence="3" key="1">
    <citation type="submission" date="2019-11" db="EMBL/GenBank/DDBJ databases">
        <title>Leishmania tarentolae CDS.</title>
        <authorList>
            <person name="Goto Y."/>
            <person name="Yamagishi J."/>
        </authorList>
    </citation>
    <scope>NUCLEOTIDE SEQUENCE [LARGE SCALE GENOMIC DNA]</scope>
    <source>
        <strain evidence="3">Parrot Tar II</strain>
    </source>
</reference>
<accession>A0A640KBC5</accession>
<keyword evidence="4" id="KW-1185">Reference proteome</keyword>
<dbReference type="VEuPathDB" id="TriTrypDB:LtaPh_1312200"/>
<feature type="region of interest" description="Disordered" evidence="1">
    <location>
        <begin position="366"/>
        <end position="389"/>
    </location>
</feature>
<proteinExistence type="predicted"/>
<evidence type="ECO:0000256" key="2">
    <source>
        <dbReference type="SAM" id="Phobius"/>
    </source>
</evidence>
<protein>
    <submittedName>
        <fullName evidence="3">Uncharacterized protein</fullName>
    </submittedName>
</protein>
<dbReference type="OrthoDB" id="264150at2759"/>
<keyword evidence="2" id="KW-0812">Transmembrane</keyword>
<comment type="caution">
    <text evidence="3">The sequence shown here is derived from an EMBL/GenBank/DDBJ whole genome shotgun (WGS) entry which is preliminary data.</text>
</comment>
<feature type="transmembrane region" description="Helical" evidence="2">
    <location>
        <begin position="37"/>
        <end position="57"/>
    </location>
</feature>
<organism evidence="3 4">
    <name type="scientific">Leishmania tarentolae</name>
    <name type="common">Sauroleishmania tarentolae</name>
    <dbReference type="NCBI Taxonomy" id="5689"/>
    <lineage>
        <taxon>Eukaryota</taxon>
        <taxon>Discoba</taxon>
        <taxon>Euglenozoa</taxon>
        <taxon>Kinetoplastea</taxon>
        <taxon>Metakinetoplastina</taxon>
        <taxon>Trypanosomatida</taxon>
        <taxon>Trypanosomatidae</taxon>
        <taxon>Leishmaniinae</taxon>
        <taxon>Leishmania</taxon>
        <taxon>lizard Leishmania</taxon>
    </lineage>
</organism>
<dbReference type="EMBL" id="BLBS01000017">
    <property type="protein sequence ID" value="GET86986.1"/>
    <property type="molecule type" value="Genomic_DNA"/>
</dbReference>
<evidence type="ECO:0000313" key="3">
    <source>
        <dbReference type="EMBL" id="GET86986.1"/>
    </source>
</evidence>
<keyword evidence="2" id="KW-0472">Membrane</keyword>
<dbReference type="Proteomes" id="UP000419144">
    <property type="component" value="Unassembled WGS sequence"/>
</dbReference>
<sequence>MRNMDAAAAAARSVADGSGQAQQAASLCLRDVKYVVRWNAVAAVVALAATPVVYQVARVVSHRYRAELVSLAKNAAQREELFNGAESDGVLSDAAEAAGDSDDASTLWATTSRLSSQQPASIFALLDGHPHSSVVSSLAYQVLAAQRAPNVQFVRICSRAAVCQYGVVVLRATTTSCLVSVATFIVLYAGCRVLDYAAPFGTPPAVGGMKDLSLRSLFSALATDSLFTTVEPPSPAVNSTYGLYCFGVSAAGVWSRMFPRFGAVQSLWQRFAGFAQPLHAEWRDASAALSSSPPSSSPHALADSVWASLTPRGYFVVSLLPRLPPRIAAGLVWLTAYSSTAMRRRWCAASSPAGPKREVTENTAAAAVAPPTPPARANTGSPAAVNLSTPMPSKRRRRLQLRGLTCLPVPKMATKLVSDVAFAGIVFLATSYADTRSRSVDSPRWPLVFNDANRRYDVYCWAQAICSTLSLLGL</sequence>
<keyword evidence="2" id="KW-1133">Transmembrane helix</keyword>